<dbReference type="InterPro" id="IPR056772">
    <property type="entry name" value="RecA-like_ORC2"/>
</dbReference>
<dbReference type="EMBL" id="JADCNL010000161">
    <property type="protein sequence ID" value="KAG0449773.1"/>
    <property type="molecule type" value="Genomic_DNA"/>
</dbReference>
<keyword evidence="1" id="KW-0539">Nucleus</keyword>
<dbReference type="PANTHER" id="PTHR14052">
    <property type="entry name" value="ORIGIN RECOGNITION COMPLEX SUBUNIT 2"/>
    <property type="match status" value="1"/>
</dbReference>
<dbReference type="PANTHER" id="PTHR14052:SF0">
    <property type="entry name" value="ORIGIN RECOGNITION COMPLEX SUBUNIT 2"/>
    <property type="match status" value="1"/>
</dbReference>
<dbReference type="GO" id="GO:0006260">
    <property type="term" value="P:DNA replication"/>
    <property type="evidence" value="ECO:0007669"/>
    <property type="project" value="UniProtKB-UniRule"/>
</dbReference>
<keyword evidence="1" id="KW-0235">DNA replication</keyword>
<organism evidence="4 6">
    <name type="scientific">Vanilla planifolia</name>
    <name type="common">Vanilla</name>
    <dbReference type="NCBI Taxonomy" id="51239"/>
    <lineage>
        <taxon>Eukaryota</taxon>
        <taxon>Viridiplantae</taxon>
        <taxon>Streptophyta</taxon>
        <taxon>Embryophyta</taxon>
        <taxon>Tracheophyta</taxon>
        <taxon>Spermatophyta</taxon>
        <taxon>Magnoliopsida</taxon>
        <taxon>Liliopsida</taxon>
        <taxon>Asparagales</taxon>
        <taxon>Orchidaceae</taxon>
        <taxon>Vanilloideae</taxon>
        <taxon>Vanilleae</taxon>
        <taxon>Vanilla</taxon>
    </lineage>
</organism>
<keyword evidence="6" id="KW-1185">Reference proteome</keyword>
<comment type="caution">
    <text evidence="4">The sequence shown here is derived from an EMBL/GenBank/DDBJ whole genome shotgun (WGS) entry which is preliminary data.</text>
</comment>
<evidence type="ECO:0000256" key="2">
    <source>
        <dbReference type="SAM" id="MobiDB-lite"/>
    </source>
</evidence>
<evidence type="ECO:0000313" key="4">
    <source>
        <dbReference type="EMBL" id="KAG0449773.1"/>
    </source>
</evidence>
<feature type="region of interest" description="Disordered" evidence="2">
    <location>
        <begin position="139"/>
        <end position="164"/>
    </location>
</feature>
<dbReference type="EMBL" id="JADCNM010000008">
    <property type="protein sequence ID" value="KAG0471275.1"/>
    <property type="molecule type" value="Genomic_DNA"/>
</dbReference>
<evidence type="ECO:0000313" key="5">
    <source>
        <dbReference type="EMBL" id="KAG0471275.1"/>
    </source>
</evidence>
<accession>A0A835PC34</accession>
<dbReference type="GO" id="GO:0005664">
    <property type="term" value="C:nuclear origin of replication recognition complex"/>
    <property type="evidence" value="ECO:0007669"/>
    <property type="project" value="UniProtKB-UniRule"/>
</dbReference>
<dbReference type="InterPro" id="IPR007220">
    <property type="entry name" value="ORC2"/>
</dbReference>
<dbReference type="Pfam" id="PF04084">
    <property type="entry name" value="RecA-like_ORC2"/>
    <property type="match status" value="1"/>
</dbReference>
<gene>
    <name evidence="5" type="ORF">HPP92_015821</name>
    <name evidence="4" type="ORF">HPP92_027220</name>
</gene>
<name>A0A835PC34_VANPL</name>
<dbReference type="Proteomes" id="UP000639772">
    <property type="component" value="Unassembled WGS sequence"/>
</dbReference>
<feature type="domain" description="Origin recognition complex subunit 2 RecA-like" evidence="3">
    <location>
        <begin position="60"/>
        <end position="136"/>
    </location>
</feature>
<evidence type="ECO:0000256" key="1">
    <source>
        <dbReference type="RuleBase" id="RU368084"/>
    </source>
</evidence>
<comment type="subunit">
    <text evidence="1">Component of the origin recognition complex (ORC).</text>
</comment>
<comment type="similarity">
    <text evidence="1">Belongs to the ORC2 family.</text>
</comment>
<evidence type="ECO:0000259" key="3">
    <source>
        <dbReference type="Pfam" id="PF04084"/>
    </source>
</evidence>
<reference evidence="6 7" key="1">
    <citation type="journal article" date="2020" name="Nat. Food">
        <title>A phased Vanilla planifolia genome enables genetic improvement of flavour and production.</title>
        <authorList>
            <person name="Hasing T."/>
            <person name="Tang H."/>
            <person name="Brym M."/>
            <person name="Khazi F."/>
            <person name="Huang T."/>
            <person name="Chambers A.H."/>
        </authorList>
    </citation>
    <scope>NUCLEOTIDE SEQUENCE [LARGE SCALE GENOMIC DNA]</scope>
    <source>
        <tissue evidence="4">Leaf</tissue>
    </source>
</reference>
<protein>
    <recommendedName>
        <fullName evidence="1">Origin recognition complex subunit 2</fullName>
    </recommendedName>
</protein>
<evidence type="ECO:0000313" key="7">
    <source>
        <dbReference type="Proteomes" id="UP000639772"/>
    </source>
</evidence>
<evidence type="ECO:0000313" key="6">
    <source>
        <dbReference type="Proteomes" id="UP000636800"/>
    </source>
</evidence>
<comment type="function">
    <text evidence="1">Component of the origin recognition complex (ORC) that binds origins of replication. DNA-binding is ATP-dependent. ORC is required to assemble the pre-replication complex necessary to initiate DNA replication.</text>
</comment>
<dbReference type="AlphaFoldDB" id="A0A835PC34"/>
<dbReference type="Proteomes" id="UP000636800">
    <property type="component" value="Unassembled WGS sequence"/>
</dbReference>
<dbReference type="GO" id="GO:0003688">
    <property type="term" value="F:DNA replication origin binding"/>
    <property type="evidence" value="ECO:0007669"/>
    <property type="project" value="UniProtKB-UniRule"/>
</dbReference>
<dbReference type="OrthoDB" id="20198at2759"/>
<sequence length="164" mass="18354">MDEEGEEEEELGFSRNYFLARELGASGRKKSARKLSDIGLVEEQALRAALAEIRPKHEEEIASLLRSYKDLYTKWLFELKCGFGLLMYGFGSKKVLLEDFASTTLTDCDVVVINGYLPSVNLKQLIKATLLICVRESTKSDKVDEGTSDDRDVSDRGDGVTESM</sequence>
<comment type="subcellular location">
    <subcellularLocation>
        <location evidence="1">Nucleus</location>
    </subcellularLocation>
</comment>
<proteinExistence type="inferred from homology"/>